<evidence type="ECO:0000259" key="4">
    <source>
        <dbReference type="SMART" id="SM00861"/>
    </source>
</evidence>
<dbReference type="SUPFAM" id="SSF52518">
    <property type="entry name" value="Thiamin diphosphate-binding fold (THDP-binding)"/>
    <property type="match status" value="1"/>
</dbReference>
<dbReference type="PANTHER" id="PTHR43257:SF2">
    <property type="entry name" value="PYRUVATE DEHYDROGENASE E1 COMPONENT SUBUNIT BETA"/>
    <property type="match status" value="1"/>
</dbReference>
<dbReference type="Gene3D" id="3.40.50.920">
    <property type="match status" value="1"/>
</dbReference>
<dbReference type="SMART" id="SM00861">
    <property type="entry name" value="Transket_pyr"/>
    <property type="match status" value="1"/>
</dbReference>
<dbReference type="PANTHER" id="PTHR43257">
    <property type="entry name" value="PYRUVATE DEHYDROGENASE E1 COMPONENT BETA SUBUNIT"/>
    <property type="match status" value="1"/>
</dbReference>
<protein>
    <submittedName>
        <fullName evidence="5">Alpha-ketoacid dehydrogenase subunit beta</fullName>
    </submittedName>
</protein>
<keyword evidence="6" id="KW-1185">Reference proteome</keyword>
<evidence type="ECO:0000313" key="5">
    <source>
        <dbReference type="EMBL" id="GAA1136010.1"/>
    </source>
</evidence>
<accession>A0ABN1UBB8</accession>
<keyword evidence="2" id="KW-0560">Oxidoreductase</keyword>
<gene>
    <name evidence="5" type="ORF">GCM10009606_15230</name>
</gene>
<organism evidence="5 6">
    <name type="scientific">Nocardioides aquiterrae</name>
    <dbReference type="NCBI Taxonomy" id="203799"/>
    <lineage>
        <taxon>Bacteria</taxon>
        <taxon>Bacillati</taxon>
        <taxon>Actinomycetota</taxon>
        <taxon>Actinomycetes</taxon>
        <taxon>Propionibacteriales</taxon>
        <taxon>Nocardioidaceae</taxon>
        <taxon>Nocardioides</taxon>
    </lineage>
</organism>
<reference evidence="5 6" key="1">
    <citation type="journal article" date="2019" name="Int. J. Syst. Evol. Microbiol.">
        <title>The Global Catalogue of Microorganisms (GCM) 10K type strain sequencing project: providing services to taxonomists for standard genome sequencing and annotation.</title>
        <authorList>
            <consortium name="The Broad Institute Genomics Platform"/>
            <consortium name="The Broad Institute Genome Sequencing Center for Infectious Disease"/>
            <person name="Wu L."/>
            <person name="Ma J."/>
        </authorList>
    </citation>
    <scope>NUCLEOTIDE SEQUENCE [LARGE SCALE GENOMIC DNA]</scope>
    <source>
        <strain evidence="5 6">JCM 11813</strain>
    </source>
</reference>
<dbReference type="SUPFAM" id="SSF52922">
    <property type="entry name" value="TK C-terminal domain-like"/>
    <property type="match status" value="1"/>
</dbReference>
<dbReference type="Gene3D" id="3.40.50.970">
    <property type="match status" value="1"/>
</dbReference>
<evidence type="ECO:0000256" key="2">
    <source>
        <dbReference type="ARBA" id="ARBA00023002"/>
    </source>
</evidence>
<dbReference type="InterPro" id="IPR005475">
    <property type="entry name" value="Transketolase-like_Pyr-bd"/>
</dbReference>
<comment type="caution">
    <text evidence="5">The sequence shown here is derived from an EMBL/GenBank/DDBJ whole genome shotgun (WGS) entry which is preliminary data.</text>
</comment>
<dbReference type="InterPro" id="IPR029061">
    <property type="entry name" value="THDP-binding"/>
</dbReference>
<dbReference type="InterPro" id="IPR009014">
    <property type="entry name" value="Transketo_C/PFOR_II"/>
</dbReference>
<dbReference type="EMBL" id="BAAAJE010000006">
    <property type="protein sequence ID" value="GAA1136010.1"/>
    <property type="molecule type" value="Genomic_DNA"/>
</dbReference>
<evidence type="ECO:0000313" key="6">
    <source>
        <dbReference type="Proteomes" id="UP001499979"/>
    </source>
</evidence>
<dbReference type="RefSeq" id="WP_343906890.1">
    <property type="nucleotide sequence ID" value="NZ_BAAAJE010000006.1"/>
</dbReference>
<dbReference type="CDD" id="cd07036">
    <property type="entry name" value="TPP_PYR_E1-PDHc-beta_like"/>
    <property type="match status" value="1"/>
</dbReference>
<comment type="cofactor">
    <cofactor evidence="1">
        <name>thiamine diphosphate</name>
        <dbReference type="ChEBI" id="CHEBI:58937"/>
    </cofactor>
</comment>
<evidence type="ECO:0000256" key="3">
    <source>
        <dbReference type="ARBA" id="ARBA00023052"/>
    </source>
</evidence>
<dbReference type="InterPro" id="IPR033248">
    <property type="entry name" value="Transketolase_C"/>
</dbReference>
<evidence type="ECO:0000256" key="1">
    <source>
        <dbReference type="ARBA" id="ARBA00001964"/>
    </source>
</evidence>
<keyword evidence="3" id="KW-0786">Thiamine pyrophosphate</keyword>
<dbReference type="Pfam" id="PF02779">
    <property type="entry name" value="Transket_pyr"/>
    <property type="match status" value="1"/>
</dbReference>
<dbReference type="Pfam" id="PF02780">
    <property type="entry name" value="Transketolase_C"/>
    <property type="match status" value="1"/>
</dbReference>
<dbReference type="Proteomes" id="UP001499979">
    <property type="component" value="Unassembled WGS sequence"/>
</dbReference>
<feature type="domain" description="Transketolase-like pyrimidine-binding" evidence="4">
    <location>
        <begin position="7"/>
        <end position="181"/>
    </location>
</feature>
<proteinExistence type="predicted"/>
<sequence>MSGESGVTLLEAVRTALSDAMADDDRVVLLGQDVGRLGGVFRATEGLYARFPGRVFDTPLAEGGIVGSSIGLAMGGLVPVAEIQFLGFLHQAFHQVTQQLARYRFRTRGRFHLPVTIRAPYGGGLRMPEFHPDSLEAQLANVPGLKVVAPAFPEDAYSLLRAAIRDPDPVLFLEPQRLYRSVRGPLPADGADDGDFGARLRRPGDDLLLVSWGPSVHTCLAAAAELEERHAVRSAVLDLRFLSPIDHARLHQEAAARRRVVVVHEGVRSAGLGAEVVASLQEALYDTVSLPILRVTAPDTPYPPGRLEDAYLPSQEKIVEAALRVVDRA</sequence>
<name>A0ABN1UBB8_9ACTN</name>